<dbReference type="Pfam" id="PF13690">
    <property type="entry name" value="CheX"/>
    <property type="match status" value="1"/>
</dbReference>
<name>A0A398BHS9_9BACI</name>
<comment type="caution">
    <text evidence="3">The sequence shown here is derived from an EMBL/GenBank/DDBJ whole genome shotgun (WGS) entry which is preliminary data.</text>
</comment>
<protein>
    <submittedName>
        <fullName evidence="3">Chemotaxis protein CheX</fullName>
    </submittedName>
</protein>
<gene>
    <name evidence="3" type="ORF">D1953_01045</name>
</gene>
<dbReference type="PANTHER" id="PTHR39452:SF1">
    <property type="entry name" value="CHEY-P PHOSPHATASE CHEX"/>
    <property type="match status" value="1"/>
</dbReference>
<evidence type="ECO:0000313" key="4">
    <source>
        <dbReference type="Proteomes" id="UP000266016"/>
    </source>
</evidence>
<dbReference type="CDD" id="cd17906">
    <property type="entry name" value="CheX"/>
    <property type="match status" value="1"/>
</dbReference>
<dbReference type="RefSeq" id="WP_119115295.1">
    <property type="nucleotide sequence ID" value="NZ_QWVS01000002.1"/>
</dbReference>
<dbReference type="InterPro" id="IPR028051">
    <property type="entry name" value="CheX-like_dom"/>
</dbReference>
<dbReference type="InterPro" id="IPR038756">
    <property type="entry name" value="CheX-like"/>
</dbReference>
<sequence>MAISTHVTTVLNGTISAVKSVLPLTMETDKPNLINQPFEQEALSVLIGMTGDIPGRLIIEGSESCMSKIGEAMFGMPLEGEMLESFTSELGNMIAGNLATTLAQNNISMDITPPTVLVGKAKMYGFEKAICLPIHLHNTGTIHIILMIKM</sequence>
<dbReference type="SUPFAM" id="SSF103039">
    <property type="entry name" value="CheC-like"/>
    <property type="match status" value="1"/>
</dbReference>
<evidence type="ECO:0000256" key="1">
    <source>
        <dbReference type="ARBA" id="ARBA00022500"/>
    </source>
</evidence>
<dbReference type="PANTHER" id="PTHR39452">
    <property type="entry name" value="CHEY-P PHOSPHATASE CHEX"/>
    <property type="match status" value="1"/>
</dbReference>
<dbReference type="GO" id="GO:0006935">
    <property type="term" value="P:chemotaxis"/>
    <property type="evidence" value="ECO:0007669"/>
    <property type="project" value="UniProtKB-KW"/>
</dbReference>
<dbReference type="EMBL" id="QWVS01000002">
    <property type="protein sequence ID" value="RID89184.1"/>
    <property type="molecule type" value="Genomic_DNA"/>
</dbReference>
<evidence type="ECO:0000259" key="2">
    <source>
        <dbReference type="Pfam" id="PF13690"/>
    </source>
</evidence>
<dbReference type="Gene3D" id="3.40.1550.10">
    <property type="entry name" value="CheC-like"/>
    <property type="match status" value="1"/>
</dbReference>
<keyword evidence="1" id="KW-0145">Chemotaxis</keyword>
<feature type="domain" description="Chemotaxis phosphatase CheX-like" evidence="2">
    <location>
        <begin position="44"/>
        <end position="121"/>
    </location>
</feature>
<accession>A0A398BHS9</accession>
<reference evidence="3 4" key="1">
    <citation type="submission" date="2018-08" db="EMBL/GenBank/DDBJ databases">
        <title>Bacillus jemisoniae sp. nov., Bacillus chryseoplanitiae sp. nov., Bacillus resnikiae sp. nov., and Bacillus frankliniae sp. nov., isolated from Viking spacecraft and associated surfaces.</title>
        <authorList>
            <person name="Seuylemezian A."/>
            <person name="Vaishampayan P."/>
        </authorList>
    </citation>
    <scope>NUCLEOTIDE SEQUENCE [LARGE SCALE GENOMIC DNA]</scope>
    <source>
        <strain evidence="3 4">MA001</strain>
    </source>
</reference>
<proteinExistence type="predicted"/>
<dbReference type="AlphaFoldDB" id="A0A398BHS9"/>
<dbReference type="Proteomes" id="UP000266016">
    <property type="component" value="Unassembled WGS sequence"/>
</dbReference>
<dbReference type="InterPro" id="IPR028976">
    <property type="entry name" value="CheC-like_sf"/>
</dbReference>
<evidence type="ECO:0000313" key="3">
    <source>
        <dbReference type="EMBL" id="RID89184.1"/>
    </source>
</evidence>
<keyword evidence="4" id="KW-1185">Reference proteome</keyword>
<organism evidence="3 4">
    <name type="scientific">Peribacillus asahii</name>
    <dbReference type="NCBI Taxonomy" id="228899"/>
    <lineage>
        <taxon>Bacteria</taxon>
        <taxon>Bacillati</taxon>
        <taxon>Bacillota</taxon>
        <taxon>Bacilli</taxon>
        <taxon>Bacillales</taxon>
        <taxon>Bacillaceae</taxon>
        <taxon>Peribacillus</taxon>
    </lineage>
</organism>